<organism evidence="1 2">
    <name type="scientific">Coniosporium uncinatum</name>
    <dbReference type="NCBI Taxonomy" id="93489"/>
    <lineage>
        <taxon>Eukaryota</taxon>
        <taxon>Fungi</taxon>
        <taxon>Dikarya</taxon>
        <taxon>Ascomycota</taxon>
        <taxon>Pezizomycotina</taxon>
        <taxon>Dothideomycetes</taxon>
        <taxon>Dothideomycetes incertae sedis</taxon>
        <taxon>Coniosporium</taxon>
    </lineage>
</organism>
<evidence type="ECO:0000313" key="2">
    <source>
        <dbReference type="Proteomes" id="UP001186974"/>
    </source>
</evidence>
<dbReference type="Proteomes" id="UP001186974">
    <property type="component" value="Unassembled WGS sequence"/>
</dbReference>
<protein>
    <submittedName>
        <fullName evidence="1">Uncharacterized protein</fullName>
    </submittedName>
</protein>
<accession>A0ACC3D1U5</accession>
<reference evidence="1" key="1">
    <citation type="submission" date="2024-09" db="EMBL/GenBank/DDBJ databases">
        <title>Black Yeasts Isolated from many extreme environments.</title>
        <authorList>
            <person name="Coleine C."/>
            <person name="Stajich J.E."/>
            <person name="Selbmann L."/>
        </authorList>
    </citation>
    <scope>NUCLEOTIDE SEQUENCE</scope>
    <source>
        <strain evidence="1">CCFEE 5737</strain>
    </source>
</reference>
<evidence type="ECO:0000313" key="1">
    <source>
        <dbReference type="EMBL" id="KAK3060559.1"/>
    </source>
</evidence>
<name>A0ACC3D1U5_9PEZI</name>
<proteinExistence type="predicted"/>
<dbReference type="EMBL" id="JAWDJW010008477">
    <property type="protein sequence ID" value="KAK3060559.1"/>
    <property type="molecule type" value="Genomic_DNA"/>
</dbReference>
<comment type="caution">
    <text evidence="1">The sequence shown here is derived from an EMBL/GenBank/DDBJ whole genome shotgun (WGS) entry which is preliminary data.</text>
</comment>
<gene>
    <name evidence="1" type="ORF">LTS18_008273</name>
</gene>
<sequence length="566" mass="61239">MVTTRNQAHTATPAAEQVPSTQELGIKRKSERLRSPANVKKRRLSEEKDALTSKEPRVVIPVVRRKKFVDRTADSIPSSSAESNAEVLDEVIVQPSQAESEAVEQVAGETETIPETQTVPETQARIPGFLDENSRNKDTDEYDMFAEDSAEGVQKAPTAADTESTPKAQPPVEVLQEEMTASQNISKPEDAVEKFEETPKAESIYATPAAGASSNYATPATSLATSYPDPIIGMASSQPSPSKTRAKRLPMAQRKKAEDIATASGEDVQSSNAEPLPTTSQTDRAADHSAPEAPSASRTKHIRFGSEDPSPPPQEVPSSTASQNPEITIQAETEDVEPDSDSDDAPEAISKSTALSTARAADLGASLAISAQESAAKDKRRQQEARRKEQADANKKAAERRARKEAKRRARKGEGEIGAETGDTGEVESGNIDPAVPGFGVETMMEEAEDEYLPAALLARAPAVRPPTPEMEGVAVDGKPRQSQQRRKVFAGLNEKPAKDVKRGPVTVKVLEKRNELLPPKANNKSRNIREAWLKGRQGRPVKGQKTGVLDGRMERREVGRGFLRR</sequence>
<keyword evidence="2" id="KW-1185">Reference proteome</keyword>